<feature type="compositionally biased region" description="Low complexity" evidence="1">
    <location>
        <begin position="110"/>
        <end position="125"/>
    </location>
</feature>
<feature type="region of interest" description="Disordered" evidence="1">
    <location>
        <begin position="1"/>
        <end position="24"/>
    </location>
</feature>
<feature type="region of interest" description="Disordered" evidence="1">
    <location>
        <begin position="73"/>
        <end position="127"/>
    </location>
</feature>
<name>A0ABP0IHR0_9DINO</name>
<feature type="region of interest" description="Disordered" evidence="1">
    <location>
        <begin position="288"/>
        <end position="329"/>
    </location>
</feature>
<evidence type="ECO:0000256" key="1">
    <source>
        <dbReference type="SAM" id="MobiDB-lite"/>
    </source>
</evidence>
<keyword evidence="3" id="KW-1185">Reference proteome</keyword>
<sequence>MTSRSRSPRREAGTPSASISGVGSSGAFGFLSRASAALSAATLVFSSRAKASPEVPEKEVQVRAAEKAEVLTKAAAELASPPKPAEPSTNELPLAQAGPVGPVPIERPDSAATPPAEEGTAASEAAEAEESQCFGCGKSVPSSELRQHLESSEKCLSTAWQAAVNAVGCMPGASTTLWCPACPDAFLGKWTGSVSKAPALLRHAASASKAGLKESAPKAHAWLLKAFVDLVLVAPPPPLADSEGVEVEEAVAEMQLQEWISNSPPLMGVVGPLLAKPGPEAREAVRQELEGSSSSQAPVPFGMAGIDAPQPVEAKGKKKKAKKAQGPDVPGYDLYNEDIPMDVFMACEDHTRRTADGVPVLDLLSSDEDQDLTQL</sequence>
<evidence type="ECO:0000313" key="2">
    <source>
        <dbReference type="EMBL" id="CAK9000909.1"/>
    </source>
</evidence>
<reference evidence="2 3" key="1">
    <citation type="submission" date="2024-02" db="EMBL/GenBank/DDBJ databases">
        <authorList>
            <person name="Chen Y."/>
            <person name="Shah S."/>
            <person name="Dougan E. K."/>
            <person name="Thang M."/>
            <person name="Chan C."/>
        </authorList>
    </citation>
    <scope>NUCLEOTIDE SEQUENCE [LARGE SCALE GENOMIC DNA]</scope>
</reference>
<proteinExistence type="predicted"/>
<evidence type="ECO:0000313" key="3">
    <source>
        <dbReference type="Proteomes" id="UP001642464"/>
    </source>
</evidence>
<protein>
    <submittedName>
        <fullName evidence="2">Uncharacterized protein</fullName>
    </submittedName>
</protein>
<dbReference type="EMBL" id="CAXAMM010003681">
    <property type="protein sequence ID" value="CAK9000909.1"/>
    <property type="molecule type" value="Genomic_DNA"/>
</dbReference>
<accession>A0ABP0IHR0</accession>
<gene>
    <name evidence="2" type="ORF">SCF082_LOCUS6704</name>
</gene>
<dbReference type="Proteomes" id="UP001642464">
    <property type="component" value="Unassembled WGS sequence"/>
</dbReference>
<comment type="caution">
    <text evidence="2">The sequence shown here is derived from an EMBL/GenBank/DDBJ whole genome shotgun (WGS) entry which is preliminary data.</text>
</comment>
<organism evidence="2 3">
    <name type="scientific">Durusdinium trenchii</name>
    <dbReference type="NCBI Taxonomy" id="1381693"/>
    <lineage>
        <taxon>Eukaryota</taxon>
        <taxon>Sar</taxon>
        <taxon>Alveolata</taxon>
        <taxon>Dinophyceae</taxon>
        <taxon>Suessiales</taxon>
        <taxon>Symbiodiniaceae</taxon>
        <taxon>Durusdinium</taxon>
    </lineage>
</organism>